<gene>
    <name evidence="2" type="ORF">SISSUDRAFT_1064581</name>
</gene>
<keyword evidence="3" id="KW-1185">Reference proteome</keyword>
<evidence type="ECO:0000256" key="1">
    <source>
        <dbReference type="SAM" id="MobiDB-lite"/>
    </source>
</evidence>
<dbReference type="EMBL" id="KV428143">
    <property type="protein sequence ID" value="KZT35342.1"/>
    <property type="molecule type" value="Genomic_DNA"/>
</dbReference>
<protein>
    <submittedName>
        <fullName evidence="2">Uncharacterized protein</fullName>
    </submittedName>
</protein>
<feature type="compositionally biased region" description="Acidic residues" evidence="1">
    <location>
        <begin position="147"/>
        <end position="162"/>
    </location>
</feature>
<organism evidence="2 3">
    <name type="scientific">Sistotremastrum suecicum HHB10207 ss-3</name>
    <dbReference type="NCBI Taxonomy" id="1314776"/>
    <lineage>
        <taxon>Eukaryota</taxon>
        <taxon>Fungi</taxon>
        <taxon>Dikarya</taxon>
        <taxon>Basidiomycota</taxon>
        <taxon>Agaricomycotina</taxon>
        <taxon>Agaricomycetes</taxon>
        <taxon>Sistotremastrales</taxon>
        <taxon>Sistotremastraceae</taxon>
        <taxon>Sistotremastrum</taxon>
    </lineage>
</organism>
<proteinExistence type="predicted"/>
<reference evidence="2 3" key="1">
    <citation type="journal article" date="2016" name="Mol. Biol. Evol.">
        <title>Comparative Genomics of Early-Diverging Mushroom-Forming Fungi Provides Insights into the Origins of Lignocellulose Decay Capabilities.</title>
        <authorList>
            <person name="Nagy L.G."/>
            <person name="Riley R."/>
            <person name="Tritt A."/>
            <person name="Adam C."/>
            <person name="Daum C."/>
            <person name="Floudas D."/>
            <person name="Sun H."/>
            <person name="Yadav J.S."/>
            <person name="Pangilinan J."/>
            <person name="Larsson K.H."/>
            <person name="Matsuura K."/>
            <person name="Barry K."/>
            <person name="Labutti K."/>
            <person name="Kuo R."/>
            <person name="Ohm R.A."/>
            <person name="Bhattacharya S.S."/>
            <person name="Shirouzu T."/>
            <person name="Yoshinaga Y."/>
            <person name="Martin F.M."/>
            <person name="Grigoriev I.V."/>
            <person name="Hibbett D.S."/>
        </authorList>
    </citation>
    <scope>NUCLEOTIDE SEQUENCE [LARGE SCALE GENOMIC DNA]</scope>
    <source>
        <strain evidence="2 3">HHB10207 ss-3</strain>
    </source>
</reference>
<feature type="compositionally biased region" description="Low complexity" evidence="1">
    <location>
        <begin position="327"/>
        <end position="340"/>
    </location>
</feature>
<feature type="region of interest" description="Disordered" evidence="1">
    <location>
        <begin position="139"/>
        <end position="401"/>
    </location>
</feature>
<feature type="compositionally biased region" description="Polar residues" evidence="1">
    <location>
        <begin position="167"/>
        <end position="190"/>
    </location>
</feature>
<feature type="compositionally biased region" description="Polar residues" evidence="1">
    <location>
        <begin position="293"/>
        <end position="319"/>
    </location>
</feature>
<sequence>MADLGFGNRSQLPVTGNFGKSPVVTGLWNSRIGSPQQTSLPPDQDPTSSLLNPNVPRDADVVKAIRKTARALYFELLNKNLAPPSWGQADASVKAWFAGRMKDAHPVLRYGAGIWKTEAIATESYPWFVSTRRKAAERAASNGGVIDVDESEEEESDKEVEESSGSQDEVNMAASQPQSNGPVAPTSTVGSKRPRESSKAPLSKKKKRSDAAAANENFPPPPSHTPTSPLVSHSTLPPSQAPKESRAGEPTGNPAPADSELLAILSKRTPFASLANRPRPTQSEAQRAEESQHLPTTSNSLPTVPPSSDNSHSQGSFLSESIGLPNAEARSSAASAQDATASKDSRSSLVSVPPPPSEHAPSSAFETSASNTAPLQTGDARADGAPASSGKTRWCPDAKSTTPRGIYAREWWKTNKGIHQDPKTVFQNVWVEKQKDPAFVEFWTQRSLEMKGQGKGRSKKGPTEATN</sequence>
<feature type="region of interest" description="Disordered" evidence="1">
    <location>
        <begin position="30"/>
        <end position="55"/>
    </location>
</feature>
<name>A0A166AI17_9AGAM</name>
<dbReference type="Proteomes" id="UP000076798">
    <property type="component" value="Unassembled WGS sequence"/>
</dbReference>
<accession>A0A166AI17</accession>
<feature type="compositionally biased region" description="Polar residues" evidence="1">
    <location>
        <begin position="30"/>
        <end position="52"/>
    </location>
</feature>
<feature type="compositionally biased region" description="Low complexity" evidence="1">
    <location>
        <begin position="225"/>
        <end position="238"/>
    </location>
</feature>
<dbReference type="OrthoDB" id="2681506at2759"/>
<evidence type="ECO:0000313" key="2">
    <source>
        <dbReference type="EMBL" id="KZT35342.1"/>
    </source>
</evidence>
<dbReference type="AlphaFoldDB" id="A0A166AI17"/>
<feature type="compositionally biased region" description="Polar residues" evidence="1">
    <location>
        <begin position="365"/>
        <end position="375"/>
    </location>
</feature>
<evidence type="ECO:0000313" key="3">
    <source>
        <dbReference type="Proteomes" id="UP000076798"/>
    </source>
</evidence>